<evidence type="ECO:0000313" key="1">
    <source>
        <dbReference type="EMBL" id="WFE88428.1"/>
    </source>
</evidence>
<keyword evidence="2" id="KW-1185">Reference proteome</keyword>
<keyword evidence="1" id="KW-0223">Dioxygenase</keyword>
<dbReference type="Pfam" id="PF05721">
    <property type="entry name" value="PhyH"/>
    <property type="match status" value="1"/>
</dbReference>
<dbReference type="GO" id="GO:0051213">
    <property type="term" value="F:dioxygenase activity"/>
    <property type="evidence" value="ECO:0007669"/>
    <property type="project" value="UniProtKB-KW"/>
</dbReference>
<dbReference type="InterPro" id="IPR047128">
    <property type="entry name" value="PhyH"/>
</dbReference>
<proteinExistence type="predicted"/>
<keyword evidence="1" id="KW-0560">Oxidoreductase</keyword>
<dbReference type="PANTHER" id="PTHR21308:SF8">
    <property type="entry name" value="PHYTANOYL-COA DIOXYGENASE FAMILY PROTEIN (AFU_ORTHOLOGUE AFUA_2G09620)"/>
    <property type="match status" value="1"/>
</dbReference>
<dbReference type="InterPro" id="IPR008775">
    <property type="entry name" value="Phytyl_CoA_dOase-like"/>
</dbReference>
<dbReference type="Proteomes" id="UP001209803">
    <property type="component" value="Chromosome"/>
</dbReference>
<dbReference type="RefSeq" id="WP_265681086.1">
    <property type="nucleotide sequence ID" value="NZ_CP120863.1"/>
</dbReference>
<evidence type="ECO:0000313" key="2">
    <source>
        <dbReference type="Proteomes" id="UP001209803"/>
    </source>
</evidence>
<accession>A0ABY8F6X3</accession>
<reference evidence="1 2" key="1">
    <citation type="submission" date="2023-03" db="EMBL/GenBank/DDBJ databases">
        <title>Roseibium porphyridii sp. nov. and Roseibium rhodosorbium sp. nov. isolated from marine algae, Porphyridium cruentum and Rhodosorus marinus, respectively.</title>
        <authorList>
            <person name="Lee M.W."/>
            <person name="Choi B.J."/>
            <person name="Lee J.K."/>
            <person name="Choi D.G."/>
            <person name="Baek J.H."/>
            <person name="Bayburt H."/>
            <person name="Kim J.M."/>
            <person name="Han D.M."/>
            <person name="Kim K.H."/>
            <person name="Jeon C.O."/>
        </authorList>
    </citation>
    <scope>NUCLEOTIDE SEQUENCE [LARGE SCALE GENOMIC DNA]</scope>
    <source>
        <strain evidence="1 2">KMA01</strain>
    </source>
</reference>
<organism evidence="1 2">
    <name type="scientific">Roseibium porphyridii</name>
    <dbReference type="NCBI Taxonomy" id="2866279"/>
    <lineage>
        <taxon>Bacteria</taxon>
        <taxon>Pseudomonadati</taxon>
        <taxon>Pseudomonadota</taxon>
        <taxon>Alphaproteobacteria</taxon>
        <taxon>Hyphomicrobiales</taxon>
        <taxon>Stappiaceae</taxon>
        <taxon>Roseibium</taxon>
    </lineage>
</organism>
<sequence>MDQRVAVSGYFDAVDCDITEFKELVGRQLDPAAVPHAERVASNIPIYRVADLQDVLRGTHSRQRLMAEWAKVLMDGAGVLILDGAYADFTAIDQATEIFNRVIEAEKRSTGGGADHFAASGANDRIWNSLQKLCMASPEVFATYFANTAIDAVCEAWLGPNYQMTAQVNVVRPGGAAQQAHRDYHLGFQTAEICARYPAHVHELSPVMTLQGGIAHLDMPVESGPTKLLPFSQLYRPGYAAYRLEPFKQFFEEAYVQLPLKKGDALFFNPALFHAAGANISSDIQRMANLLQISSAFGRAMENIDRQSMCTVLYPVLLERVKAGDLGQAELEAAISACAEGYSFPTNLDSDPPVGGLAPETQKQLMLRALGERMSVEEFVDALKTQSSRRLF</sequence>
<name>A0ABY8F6X3_9HYPH</name>
<dbReference type="PANTHER" id="PTHR21308">
    <property type="entry name" value="PHYTANOYL-COA ALPHA-HYDROXYLASE"/>
    <property type="match status" value="1"/>
</dbReference>
<protein>
    <submittedName>
        <fullName evidence="1">Phytanoyl-CoA dioxygenase family protein</fullName>
    </submittedName>
</protein>
<dbReference type="Gene3D" id="2.60.120.620">
    <property type="entry name" value="q2cbj1_9rhob like domain"/>
    <property type="match status" value="1"/>
</dbReference>
<dbReference type="EMBL" id="CP120863">
    <property type="protein sequence ID" value="WFE88428.1"/>
    <property type="molecule type" value="Genomic_DNA"/>
</dbReference>
<dbReference type="SUPFAM" id="SSF51197">
    <property type="entry name" value="Clavaminate synthase-like"/>
    <property type="match status" value="1"/>
</dbReference>
<gene>
    <name evidence="1" type="ORF">K1718_19995</name>
</gene>